<proteinExistence type="predicted"/>
<evidence type="ECO:0000313" key="1">
    <source>
        <dbReference type="EMBL" id="PIP62677.1"/>
    </source>
</evidence>
<evidence type="ECO:0008006" key="3">
    <source>
        <dbReference type="Google" id="ProtNLM"/>
    </source>
</evidence>
<comment type="caution">
    <text evidence="1">The sequence shown here is derived from an EMBL/GenBank/DDBJ whole genome shotgun (WGS) entry which is preliminary data.</text>
</comment>
<sequence>MDKLNTLILRTSDFWQYLSQNQKDLILEGQYLMNDIIKDHAYQFKDYSFLVFPFAKAYEGFLKQLFKDAGLISHLDYISDHLRLGKLMSPNLIGRLGDRSLYKKIKEKAGQLLADRIWNTWKGGRNQIFHYFPHNIKAISFDEAEKIVEEILRTMEEAYYKLSSKY</sequence>
<dbReference type="AlphaFoldDB" id="A0A2H0BYC9"/>
<name>A0A2H0BYC9_9BACT</name>
<dbReference type="Proteomes" id="UP000231021">
    <property type="component" value="Unassembled WGS sequence"/>
</dbReference>
<dbReference type="EMBL" id="PCTB01000054">
    <property type="protein sequence ID" value="PIP62677.1"/>
    <property type="molecule type" value="Genomic_DNA"/>
</dbReference>
<protein>
    <recommendedName>
        <fullName evidence="3">Bacterial toxin RNase RnlA/LsoA DBD domain-containing protein</fullName>
    </recommendedName>
</protein>
<reference evidence="1 2" key="1">
    <citation type="submission" date="2017-09" db="EMBL/GenBank/DDBJ databases">
        <title>Depth-based differentiation of microbial function through sediment-hosted aquifers and enrichment of novel symbionts in the deep terrestrial subsurface.</title>
        <authorList>
            <person name="Probst A.J."/>
            <person name="Ladd B."/>
            <person name="Jarett J.K."/>
            <person name="Geller-Mcgrath D.E."/>
            <person name="Sieber C.M."/>
            <person name="Emerson J.B."/>
            <person name="Anantharaman K."/>
            <person name="Thomas B.C."/>
            <person name="Malmstrom R."/>
            <person name="Stieglmeier M."/>
            <person name="Klingl A."/>
            <person name="Woyke T."/>
            <person name="Ryan C.M."/>
            <person name="Banfield J.F."/>
        </authorList>
    </citation>
    <scope>NUCLEOTIDE SEQUENCE [LARGE SCALE GENOMIC DNA]</scope>
    <source>
        <strain evidence="1">CG22_combo_CG10-13_8_21_14_all_35_9</strain>
    </source>
</reference>
<gene>
    <name evidence="1" type="ORF">COW98_02730</name>
</gene>
<accession>A0A2H0BYC9</accession>
<organism evidence="1 2">
    <name type="scientific">Candidatus Roizmanbacteria bacterium CG22_combo_CG10-13_8_21_14_all_35_9</name>
    <dbReference type="NCBI Taxonomy" id="1974861"/>
    <lineage>
        <taxon>Bacteria</taxon>
        <taxon>Candidatus Roizmaniibacteriota</taxon>
    </lineage>
</organism>
<dbReference type="Gene3D" id="6.10.250.2650">
    <property type="match status" value="1"/>
</dbReference>
<evidence type="ECO:0000313" key="2">
    <source>
        <dbReference type="Proteomes" id="UP000231021"/>
    </source>
</evidence>